<dbReference type="Pfam" id="PF08659">
    <property type="entry name" value="KR"/>
    <property type="match status" value="1"/>
</dbReference>
<dbReference type="InterPro" id="IPR051593">
    <property type="entry name" value="Ergosterol_Biosynth_ERG27"/>
</dbReference>
<gene>
    <name evidence="2" type="ORF">K458DRAFT_475302</name>
</gene>
<dbReference type="GO" id="GO:0005811">
    <property type="term" value="C:lipid droplet"/>
    <property type="evidence" value="ECO:0007669"/>
    <property type="project" value="TreeGrafter"/>
</dbReference>
<dbReference type="Proteomes" id="UP000799291">
    <property type="component" value="Unassembled WGS sequence"/>
</dbReference>
<proteinExistence type="predicted"/>
<protein>
    <submittedName>
        <fullName evidence="2">NAD(P)-binding protein</fullName>
    </submittedName>
</protein>
<reference evidence="2" key="1">
    <citation type="journal article" date="2020" name="Stud. Mycol.">
        <title>101 Dothideomycetes genomes: a test case for predicting lifestyles and emergence of pathogens.</title>
        <authorList>
            <person name="Haridas S."/>
            <person name="Albert R."/>
            <person name="Binder M."/>
            <person name="Bloem J."/>
            <person name="Labutti K."/>
            <person name="Salamov A."/>
            <person name="Andreopoulos B."/>
            <person name="Baker S."/>
            <person name="Barry K."/>
            <person name="Bills G."/>
            <person name="Bluhm B."/>
            <person name="Cannon C."/>
            <person name="Castanera R."/>
            <person name="Culley D."/>
            <person name="Daum C."/>
            <person name="Ezra D."/>
            <person name="Gonzalez J."/>
            <person name="Henrissat B."/>
            <person name="Kuo A."/>
            <person name="Liang C."/>
            <person name="Lipzen A."/>
            <person name="Lutzoni F."/>
            <person name="Magnuson J."/>
            <person name="Mondo S."/>
            <person name="Nolan M."/>
            <person name="Ohm R."/>
            <person name="Pangilinan J."/>
            <person name="Park H.-J."/>
            <person name="Ramirez L."/>
            <person name="Alfaro M."/>
            <person name="Sun H."/>
            <person name="Tritt A."/>
            <person name="Yoshinaga Y."/>
            <person name="Zwiers L.-H."/>
            <person name="Turgeon B."/>
            <person name="Goodwin S."/>
            <person name="Spatafora J."/>
            <person name="Crous P."/>
            <person name="Grigoriev I."/>
        </authorList>
    </citation>
    <scope>NUCLEOTIDE SEQUENCE</scope>
    <source>
        <strain evidence="2">CBS 122367</strain>
    </source>
</reference>
<dbReference type="GO" id="GO:0005741">
    <property type="term" value="C:mitochondrial outer membrane"/>
    <property type="evidence" value="ECO:0007669"/>
    <property type="project" value="TreeGrafter"/>
</dbReference>
<dbReference type="GO" id="GO:0005789">
    <property type="term" value="C:endoplasmic reticulum membrane"/>
    <property type="evidence" value="ECO:0007669"/>
    <property type="project" value="TreeGrafter"/>
</dbReference>
<organism evidence="2 3">
    <name type="scientific">Lentithecium fluviatile CBS 122367</name>
    <dbReference type="NCBI Taxonomy" id="1168545"/>
    <lineage>
        <taxon>Eukaryota</taxon>
        <taxon>Fungi</taxon>
        <taxon>Dikarya</taxon>
        <taxon>Ascomycota</taxon>
        <taxon>Pezizomycotina</taxon>
        <taxon>Dothideomycetes</taxon>
        <taxon>Pleosporomycetidae</taxon>
        <taxon>Pleosporales</taxon>
        <taxon>Massarineae</taxon>
        <taxon>Lentitheciaceae</taxon>
        <taxon>Lentithecium</taxon>
    </lineage>
</organism>
<dbReference type="PANTHER" id="PTHR43647:SF4">
    <property type="entry name" value="KETOREDUCTASE (KR) DOMAIN-CONTAINING PROTEIN"/>
    <property type="match status" value="1"/>
</dbReference>
<name>A0A6G1JEA6_9PLEO</name>
<dbReference type="GO" id="GO:0000253">
    <property type="term" value="F:3-beta-hydroxysteroid 3-dehydrogenase (NADP+) activity"/>
    <property type="evidence" value="ECO:0007669"/>
    <property type="project" value="TreeGrafter"/>
</dbReference>
<accession>A0A6G1JEA6</accession>
<dbReference type="PANTHER" id="PTHR43647">
    <property type="entry name" value="DEHYDROGENASE"/>
    <property type="match status" value="1"/>
</dbReference>
<evidence type="ECO:0000313" key="3">
    <source>
        <dbReference type="Proteomes" id="UP000799291"/>
    </source>
</evidence>
<dbReference type="EMBL" id="MU005573">
    <property type="protein sequence ID" value="KAF2688560.1"/>
    <property type="molecule type" value="Genomic_DNA"/>
</dbReference>
<dbReference type="OrthoDB" id="191139at2759"/>
<keyword evidence="3" id="KW-1185">Reference proteome</keyword>
<evidence type="ECO:0000313" key="2">
    <source>
        <dbReference type="EMBL" id="KAF2688560.1"/>
    </source>
</evidence>
<dbReference type="AlphaFoldDB" id="A0A6G1JEA6"/>
<feature type="domain" description="Ketoreductase (KR)" evidence="1">
    <location>
        <begin position="5"/>
        <end position="121"/>
    </location>
</feature>
<evidence type="ECO:0000259" key="1">
    <source>
        <dbReference type="Pfam" id="PF08659"/>
    </source>
</evidence>
<dbReference type="SUPFAM" id="SSF51735">
    <property type="entry name" value="NAD(P)-binding Rossmann-fold domains"/>
    <property type="match status" value="1"/>
</dbReference>
<sequence>MTESIILTGANGSAAVHTVRYLLEQQPDKHLVLTVRDTSDSDVNTNLLRKVIAEYPGSKSTIRQLDLSSLAAVNSFAKTLAAEISRTELPPLKSIICNAFYWNLTKEKEKTSDGYEKTFQVNHIAHSALVLQLLSSFSPSGGRVVLFTSDAHWPGKNSLEKIPPAVPSDLDLLVKPPADDPENHMAKGFNRYAVSKLVILMWTYALNRHLEKDPTFAKITAVAINPGNMSDSRALRVNTPKMLQMMSKFFIQPMRPLLRLADPTMRTSSEAGIDVAKLAINEASPGSRGFFTLLKEDKSSPDSLDTNVQEAIWEKTLEWTGISNSNADIPA</sequence>
<dbReference type="InterPro" id="IPR036291">
    <property type="entry name" value="NAD(P)-bd_dom_sf"/>
</dbReference>
<dbReference type="Gene3D" id="3.40.50.720">
    <property type="entry name" value="NAD(P)-binding Rossmann-like Domain"/>
    <property type="match status" value="1"/>
</dbReference>
<dbReference type="InterPro" id="IPR013968">
    <property type="entry name" value="PKS_KR"/>
</dbReference>